<gene>
    <name evidence="3" type="ORF">B0T20DRAFT_109071</name>
</gene>
<dbReference type="AlphaFoldDB" id="A0AAE0NUR3"/>
<comment type="caution">
    <text evidence="3">The sequence shown here is derived from an EMBL/GenBank/DDBJ whole genome shotgun (WGS) entry which is preliminary data.</text>
</comment>
<dbReference type="EMBL" id="JAUTDP010000018">
    <property type="protein sequence ID" value="KAK3388093.1"/>
    <property type="molecule type" value="Genomic_DNA"/>
</dbReference>
<feature type="compositionally biased region" description="Polar residues" evidence="1">
    <location>
        <begin position="1"/>
        <end position="42"/>
    </location>
</feature>
<feature type="region of interest" description="Disordered" evidence="1">
    <location>
        <begin position="1"/>
        <end position="94"/>
    </location>
</feature>
<keyword evidence="2" id="KW-0812">Transmembrane</keyword>
<reference evidence="3" key="1">
    <citation type="journal article" date="2023" name="Mol. Phylogenet. Evol.">
        <title>Genome-scale phylogeny and comparative genomics of the fungal order Sordariales.</title>
        <authorList>
            <person name="Hensen N."/>
            <person name="Bonometti L."/>
            <person name="Westerberg I."/>
            <person name="Brannstrom I.O."/>
            <person name="Guillou S."/>
            <person name="Cros-Aarteil S."/>
            <person name="Calhoun S."/>
            <person name="Haridas S."/>
            <person name="Kuo A."/>
            <person name="Mondo S."/>
            <person name="Pangilinan J."/>
            <person name="Riley R."/>
            <person name="LaButti K."/>
            <person name="Andreopoulos B."/>
            <person name="Lipzen A."/>
            <person name="Chen C."/>
            <person name="Yan M."/>
            <person name="Daum C."/>
            <person name="Ng V."/>
            <person name="Clum A."/>
            <person name="Steindorff A."/>
            <person name="Ohm R.A."/>
            <person name="Martin F."/>
            <person name="Silar P."/>
            <person name="Natvig D.O."/>
            <person name="Lalanne C."/>
            <person name="Gautier V."/>
            <person name="Ament-Velasquez S.L."/>
            <person name="Kruys A."/>
            <person name="Hutchinson M.I."/>
            <person name="Powell A.J."/>
            <person name="Barry K."/>
            <person name="Miller A.N."/>
            <person name="Grigoriev I.V."/>
            <person name="Debuchy R."/>
            <person name="Gladieux P."/>
            <person name="Hiltunen Thoren M."/>
            <person name="Johannesson H."/>
        </authorList>
    </citation>
    <scope>NUCLEOTIDE SEQUENCE</scope>
    <source>
        <strain evidence="3">FGSC 1904</strain>
    </source>
</reference>
<accession>A0AAE0NUR3</accession>
<dbReference type="PANTHER" id="PTHR37488">
    <property type="entry name" value="DUF1275 DOMAIN-CONTAINING PROTEIN"/>
    <property type="match status" value="1"/>
</dbReference>
<feature type="transmembrane region" description="Helical" evidence="2">
    <location>
        <begin position="105"/>
        <end position="131"/>
    </location>
</feature>
<organism evidence="3 4">
    <name type="scientific">Sordaria brevicollis</name>
    <dbReference type="NCBI Taxonomy" id="83679"/>
    <lineage>
        <taxon>Eukaryota</taxon>
        <taxon>Fungi</taxon>
        <taxon>Dikarya</taxon>
        <taxon>Ascomycota</taxon>
        <taxon>Pezizomycotina</taxon>
        <taxon>Sordariomycetes</taxon>
        <taxon>Sordariomycetidae</taxon>
        <taxon>Sordariales</taxon>
        <taxon>Sordariaceae</taxon>
        <taxon>Sordaria</taxon>
    </lineage>
</organism>
<proteinExistence type="predicted"/>
<feature type="compositionally biased region" description="Low complexity" evidence="1">
    <location>
        <begin position="48"/>
        <end position="60"/>
    </location>
</feature>
<dbReference type="InterPro" id="IPR010699">
    <property type="entry name" value="DUF1275"/>
</dbReference>
<evidence type="ECO:0000313" key="3">
    <source>
        <dbReference type="EMBL" id="KAK3388093.1"/>
    </source>
</evidence>
<name>A0AAE0NUR3_SORBR</name>
<dbReference type="PANTHER" id="PTHR37488:SF1">
    <property type="entry name" value="DUF1275 DOMAIN PROTEIN"/>
    <property type="match status" value="1"/>
</dbReference>
<keyword evidence="2" id="KW-0472">Membrane</keyword>
<feature type="transmembrane region" description="Helical" evidence="2">
    <location>
        <begin position="182"/>
        <end position="205"/>
    </location>
</feature>
<feature type="transmembrane region" description="Helical" evidence="2">
    <location>
        <begin position="217"/>
        <end position="236"/>
    </location>
</feature>
<evidence type="ECO:0008006" key="5">
    <source>
        <dbReference type="Google" id="ProtNLM"/>
    </source>
</evidence>
<dbReference type="Pfam" id="PF06912">
    <property type="entry name" value="DUF1275"/>
    <property type="match status" value="1"/>
</dbReference>
<reference evidence="3" key="2">
    <citation type="submission" date="2023-07" db="EMBL/GenBank/DDBJ databases">
        <authorList>
            <consortium name="Lawrence Berkeley National Laboratory"/>
            <person name="Haridas S."/>
            <person name="Hensen N."/>
            <person name="Bonometti L."/>
            <person name="Westerberg I."/>
            <person name="Brannstrom I.O."/>
            <person name="Guillou S."/>
            <person name="Cros-Aarteil S."/>
            <person name="Calhoun S."/>
            <person name="Kuo A."/>
            <person name="Mondo S."/>
            <person name="Pangilinan J."/>
            <person name="Riley R."/>
            <person name="LaButti K."/>
            <person name="Andreopoulos B."/>
            <person name="Lipzen A."/>
            <person name="Chen C."/>
            <person name="Yanf M."/>
            <person name="Daum C."/>
            <person name="Ng V."/>
            <person name="Clum A."/>
            <person name="Steindorff A."/>
            <person name="Ohm R."/>
            <person name="Martin F."/>
            <person name="Silar P."/>
            <person name="Natvig D."/>
            <person name="Lalanne C."/>
            <person name="Gautier V."/>
            <person name="Ament-velasquez S.L."/>
            <person name="Kruys A."/>
            <person name="Hutchinson M.I."/>
            <person name="Powell A.J."/>
            <person name="Barry K."/>
            <person name="Miller A.N."/>
            <person name="Grigoriev I.V."/>
            <person name="Debuchy R."/>
            <person name="Gladieux P."/>
            <person name="Thoren M.H."/>
            <person name="Johannesson H."/>
        </authorList>
    </citation>
    <scope>NUCLEOTIDE SEQUENCE</scope>
    <source>
        <strain evidence="3">FGSC 1904</strain>
    </source>
</reference>
<protein>
    <recommendedName>
        <fullName evidence="5">DUF1275 domain protein</fullName>
    </recommendedName>
</protein>
<feature type="transmembrane region" description="Helical" evidence="2">
    <location>
        <begin position="275"/>
        <end position="292"/>
    </location>
</feature>
<dbReference type="Proteomes" id="UP001281003">
    <property type="component" value="Unassembled WGS sequence"/>
</dbReference>
<keyword evidence="2" id="KW-1133">Transmembrane helix</keyword>
<evidence type="ECO:0000256" key="2">
    <source>
        <dbReference type="SAM" id="Phobius"/>
    </source>
</evidence>
<sequence>MSPQTIGNSSSSSYGTIINNDNSRPHINSHNSTTSILTNETQPLLYPTTTTMSSTDTGTTPLAPASRPEGSGSEAPIKPNNPSPQPSSRWRRHLSSDVDRTNADLILIICYLITGLLDSSSISIWGSFVSMQTGNTVYTGLGLAAPHESTRWIKSGTSLLAFCLGSFLFSRFHRFFGSPKKRWVLCVSFVAQFLLCVAAAAVVTVMGKPESMEAIDWHVLLPIALLAFQSCGQAVMSRALKYNALTSVVLTSIYCDLFSDVNLFKVHNRERNQRVGAPLFLFLGALFGGFFAHTDFGVAGALWMAAGLKLVVVVLWLVWPAKKLENGLAMP</sequence>
<evidence type="ECO:0000313" key="4">
    <source>
        <dbReference type="Proteomes" id="UP001281003"/>
    </source>
</evidence>
<feature type="transmembrane region" description="Helical" evidence="2">
    <location>
        <begin position="151"/>
        <end position="170"/>
    </location>
</feature>
<feature type="transmembrane region" description="Helical" evidence="2">
    <location>
        <begin position="298"/>
        <end position="319"/>
    </location>
</feature>
<evidence type="ECO:0000256" key="1">
    <source>
        <dbReference type="SAM" id="MobiDB-lite"/>
    </source>
</evidence>
<keyword evidence="4" id="KW-1185">Reference proteome</keyword>